<dbReference type="CDD" id="cd00082">
    <property type="entry name" value="HisKA"/>
    <property type="match status" value="1"/>
</dbReference>
<evidence type="ECO:0000256" key="3">
    <source>
        <dbReference type="ARBA" id="ARBA00022553"/>
    </source>
</evidence>
<dbReference type="InterPro" id="IPR036890">
    <property type="entry name" value="HATPase_C_sf"/>
</dbReference>
<dbReference type="SUPFAM" id="SSF47384">
    <property type="entry name" value="Homodimeric domain of signal transducing histidine kinase"/>
    <property type="match status" value="1"/>
</dbReference>
<dbReference type="Gene3D" id="3.30.450.20">
    <property type="entry name" value="PAS domain"/>
    <property type="match status" value="1"/>
</dbReference>
<dbReference type="SMART" id="SM00388">
    <property type="entry name" value="HisKA"/>
    <property type="match status" value="1"/>
</dbReference>
<evidence type="ECO:0000256" key="6">
    <source>
        <dbReference type="ARBA" id="ARBA00022777"/>
    </source>
</evidence>
<feature type="region of interest" description="Disordered" evidence="9">
    <location>
        <begin position="1"/>
        <end position="22"/>
    </location>
</feature>
<dbReference type="Proteomes" id="UP000076079">
    <property type="component" value="Chromosome"/>
</dbReference>
<evidence type="ECO:0000259" key="10">
    <source>
        <dbReference type="PROSITE" id="PS50109"/>
    </source>
</evidence>
<dbReference type="EC" id="2.7.13.3" evidence="2"/>
<evidence type="ECO:0000313" key="12">
    <source>
        <dbReference type="Proteomes" id="UP000076079"/>
    </source>
</evidence>
<feature type="compositionally biased region" description="Low complexity" evidence="9">
    <location>
        <begin position="8"/>
        <end position="22"/>
    </location>
</feature>
<dbReference type="GO" id="GO:0000155">
    <property type="term" value="F:phosphorelay sensor kinase activity"/>
    <property type="evidence" value="ECO:0007669"/>
    <property type="project" value="InterPro"/>
</dbReference>
<dbReference type="InterPro" id="IPR003661">
    <property type="entry name" value="HisK_dim/P_dom"/>
</dbReference>
<protein>
    <recommendedName>
        <fullName evidence="2">histidine kinase</fullName>
        <ecNumber evidence="2">2.7.13.3</ecNumber>
    </recommendedName>
</protein>
<dbReference type="OrthoDB" id="9784397at2"/>
<comment type="catalytic activity">
    <reaction evidence="1">
        <text>ATP + protein L-histidine = ADP + protein N-phospho-L-histidine.</text>
        <dbReference type="EC" id="2.7.13.3"/>
    </reaction>
</comment>
<dbReference type="KEGG" id="abac:LuPra_05483"/>
<dbReference type="GO" id="GO:0005524">
    <property type="term" value="F:ATP binding"/>
    <property type="evidence" value="ECO:0007669"/>
    <property type="project" value="UniProtKB-KW"/>
</dbReference>
<sequence length="408" mass="43664">MCAHHLKPLPGSAAAGSPSLAANRRSDDLVPERFYRDLISGMRNGVIVIRRDGTLVAINDAAYASLDMLPGSADVGRPIATVLADVPEMVRVLDGAFGSDPLPNRAEVKLAHTGRSIGFTLSLVRDPLGLITGAALFFRDLTRVEQLEERERLRDRLAALGEMAAAIAHEVKNPLAGIEVMAGLLKRRLSDNPEAQTMLADIIGEAKMANAIVMEVLDFVRPVRLQVEDVEVAELVQDSLHMADSLVPRGNVAVSVDVPEDLPPVQGDGHQLRQVFTNLLTNALEALGGEGRLIVQATALDRLPFPATPDHPQGPGVEVTVLDDGPGIPEAMRERIFNPFFTTKPRGSGLGLAIVRKVVDAHEGRIEVQPGLDGSGTCFRLLLPLAPSLEQVPVRLPDDGAPGGPRPR</sequence>
<keyword evidence="8" id="KW-0902">Two-component regulatory system</keyword>
<evidence type="ECO:0000256" key="7">
    <source>
        <dbReference type="ARBA" id="ARBA00022840"/>
    </source>
</evidence>
<evidence type="ECO:0000256" key="2">
    <source>
        <dbReference type="ARBA" id="ARBA00012438"/>
    </source>
</evidence>
<keyword evidence="4 11" id="KW-0808">Transferase</keyword>
<dbReference type="InterPro" id="IPR004358">
    <property type="entry name" value="Sig_transdc_His_kin-like_C"/>
</dbReference>
<keyword evidence="7" id="KW-0067">ATP-binding</keyword>
<evidence type="ECO:0000256" key="1">
    <source>
        <dbReference type="ARBA" id="ARBA00000085"/>
    </source>
</evidence>
<gene>
    <name evidence="11" type="primary">kinE_4</name>
    <name evidence="11" type="ORF">LuPra_05483</name>
</gene>
<dbReference type="STRING" id="1855912.LuPra_05483"/>
<reference evidence="11 12" key="1">
    <citation type="journal article" date="2016" name="Genome Announc.">
        <title>First Complete Genome Sequence of a Subdivision 6 Acidobacterium Strain.</title>
        <authorList>
            <person name="Huang S."/>
            <person name="Vieira S."/>
            <person name="Bunk B."/>
            <person name="Riedel T."/>
            <person name="Sproer C."/>
            <person name="Overmann J."/>
        </authorList>
    </citation>
    <scope>NUCLEOTIDE SEQUENCE [LARGE SCALE GENOMIC DNA]</scope>
    <source>
        <strain evidence="12">DSM 100886 HEG_-6_39</strain>
    </source>
</reference>
<dbReference type="InterPro" id="IPR005467">
    <property type="entry name" value="His_kinase_dom"/>
</dbReference>
<dbReference type="Pfam" id="PF02518">
    <property type="entry name" value="HATPase_c"/>
    <property type="match status" value="1"/>
</dbReference>
<dbReference type="EMBL" id="CP015136">
    <property type="protein sequence ID" value="AMY12210.1"/>
    <property type="molecule type" value="Genomic_DNA"/>
</dbReference>
<dbReference type="PROSITE" id="PS50109">
    <property type="entry name" value="HIS_KIN"/>
    <property type="match status" value="1"/>
</dbReference>
<proteinExistence type="predicted"/>
<dbReference type="Gene3D" id="3.30.565.10">
    <property type="entry name" value="Histidine kinase-like ATPase, C-terminal domain"/>
    <property type="match status" value="1"/>
</dbReference>
<evidence type="ECO:0000256" key="4">
    <source>
        <dbReference type="ARBA" id="ARBA00022679"/>
    </source>
</evidence>
<organism evidence="11 12">
    <name type="scientific">Luteitalea pratensis</name>
    <dbReference type="NCBI Taxonomy" id="1855912"/>
    <lineage>
        <taxon>Bacteria</taxon>
        <taxon>Pseudomonadati</taxon>
        <taxon>Acidobacteriota</taxon>
        <taxon>Vicinamibacteria</taxon>
        <taxon>Vicinamibacterales</taxon>
        <taxon>Vicinamibacteraceae</taxon>
        <taxon>Luteitalea</taxon>
    </lineage>
</organism>
<dbReference type="Gene3D" id="1.10.287.130">
    <property type="match status" value="1"/>
</dbReference>
<keyword evidence="12" id="KW-1185">Reference proteome</keyword>
<evidence type="ECO:0000256" key="9">
    <source>
        <dbReference type="SAM" id="MobiDB-lite"/>
    </source>
</evidence>
<keyword evidence="6 11" id="KW-0418">Kinase</keyword>
<dbReference type="InterPro" id="IPR036097">
    <property type="entry name" value="HisK_dim/P_sf"/>
</dbReference>
<name>A0A143PVZ0_LUTPR</name>
<evidence type="ECO:0000313" key="11">
    <source>
        <dbReference type="EMBL" id="AMY12210.1"/>
    </source>
</evidence>
<accession>A0A143PVZ0</accession>
<keyword evidence="5" id="KW-0547">Nucleotide-binding</keyword>
<reference evidence="12" key="2">
    <citation type="submission" date="2016-04" db="EMBL/GenBank/DDBJ databases">
        <title>First Complete Genome Sequence of a Subdivision 6 Acidobacterium.</title>
        <authorList>
            <person name="Huang S."/>
            <person name="Vieira S."/>
            <person name="Bunk B."/>
            <person name="Riedel T."/>
            <person name="Sproeer C."/>
            <person name="Overmann J."/>
        </authorList>
    </citation>
    <scope>NUCLEOTIDE SEQUENCE [LARGE SCALE GENOMIC DNA]</scope>
    <source>
        <strain evidence="12">DSM 100886 HEG_-6_39</strain>
    </source>
</reference>
<dbReference type="InterPro" id="IPR003594">
    <property type="entry name" value="HATPase_dom"/>
</dbReference>
<dbReference type="SUPFAM" id="SSF55874">
    <property type="entry name" value="ATPase domain of HSP90 chaperone/DNA topoisomerase II/histidine kinase"/>
    <property type="match status" value="1"/>
</dbReference>
<dbReference type="SMART" id="SM00387">
    <property type="entry name" value="HATPase_c"/>
    <property type="match status" value="1"/>
</dbReference>
<evidence type="ECO:0000256" key="8">
    <source>
        <dbReference type="ARBA" id="ARBA00023012"/>
    </source>
</evidence>
<dbReference type="PANTHER" id="PTHR43065:SF10">
    <property type="entry name" value="PEROXIDE STRESS-ACTIVATED HISTIDINE KINASE MAK3"/>
    <property type="match status" value="1"/>
</dbReference>
<dbReference type="InterPro" id="IPR035965">
    <property type="entry name" value="PAS-like_dom_sf"/>
</dbReference>
<feature type="domain" description="Histidine kinase" evidence="10">
    <location>
        <begin position="166"/>
        <end position="387"/>
    </location>
</feature>
<evidence type="ECO:0000256" key="5">
    <source>
        <dbReference type="ARBA" id="ARBA00022741"/>
    </source>
</evidence>
<dbReference type="SUPFAM" id="SSF55785">
    <property type="entry name" value="PYP-like sensor domain (PAS domain)"/>
    <property type="match status" value="1"/>
</dbReference>
<dbReference type="Pfam" id="PF00512">
    <property type="entry name" value="HisKA"/>
    <property type="match status" value="1"/>
</dbReference>
<dbReference type="PANTHER" id="PTHR43065">
    <property type="entry name" value="SENSOR HISTIDINE KINASE"/>
    <property type="match status" value="1"/>
</dbReference>
<dbReference type="AlphaFoldDB" id="A0A143PVZ0"/>
<keyword evidence="3" id="KW-0597">Phosphoprotein</keyword>
<dbReference type="CDD" id="cd00075">
    <property type="entry name" value="HATPase"/>
    <property type="match status" value="1"/>
</dbReference>
<dbReference type="PRINTS" id="PR00344">
    <property type="entry name" value="BCTRLSENSOR"/>
</dbReference>